<sequence length="70" mass="7503">MFRFSLSHALLPTGLAVLSLLSVSACTRADQTVSHRGLSSDGYGFVQDGPVLAPPEHLMQRQTPTVPTTH</sequence>
<reference evidence="3 4" key="1">
    <citation type="journal article" date="2016" name="PLoS ONE">
        <title>Whole-Genome Sequence Analysis of Bombella intestini LMG 28161T, a Novel Acetic Acid Bacterium Isolated from the Crop of a Red-Tailed Bumble Bee, Bombus lapidarius.</title>
        <authorList>
            <person name="Li L."/>
            <person name="Illeghems K."/>
            <person name="Van Kerrebroeck S."/>
            <person name="Borremans W."/>
            <person name="Cleenwerck I."/>
            <person name="Smagghe G."/>
            <person name="De Vuyst L."/>
            <person name="Vandamme P."/>
        </authorList>
    </citation>
    <scope>NUCLEOTIDE SEQUENCE [LARGE SCALE GENOMIC DNA]</scope>
    <source>
        <strain evidence="3 4">R-52487</strain>
    </source>
</reference>
<feature type="chain" id="PRO_5012006555" description="Lipoprotein" evidence="2">
    <location>
        <begin position="30"/>
        <end position="70"/>
    </location>
</feature>
<name>A0A1S8GQE1_9PROT</name>
<proteinExistence type="predicted"/>
<dbReference type="EMBL" id="JATM01000002">
    <property type="protein sequence ID" value="OOL18943.1"/>
    <property type="molecule type" value="Genomic_DNA"/>
</dbReference>
<protein>
    <recommendedName>
        <fullName evidence="5">Lipoprotein</fullName>
    </recommendedName>
</protein>
<dbReference type="OrthoDB" id="7284335at2"/>
<evidence type="ECO:0000313" key="4">
    <source>
        <dbReference type="Proteomes" id="UP000200980"/>
    </source>
</evidence>
<feature type="compositionally biased region" description="Polar residues" evidence="1">
    <location>
        <begin position="60"/>
        <end position="70"/>
    </location>
</feature>
<accession>A0A1S8GQE1</accession>
<evidence type="ECO:0000256" key="1">
    <source>
        <dbReference type="SAM" id="MobiDB-lite"/>
    </source>
</evidence>
<feature type="region of interest" description="Disordered" evidence="1">
    <location>
        <begin position="51"/>
        <end position="70"/>
    </location>
</feature>
<comment type="caution">
    <text evidence="3">The sequence shown here is derived from an EMBL/GenBank/DDBJ whole genome shotgun (WGS) entry which is preliminary data.</text>
</comment>
<dbReference type="AlphaFoldDB" id="A0A1S8GQE1"/>
<evidence type="ECO:0000256" key="2">
    <source>
        <dbReference type="SAM" id="SignalP"/>
    </source>
</evidence>
<dbReference type="PROSITE" id="PS51257">
    <property type="entry name" value="PROKAR_LIPOPROTEIN"/>
    <property type="match status" value="1"/>
</dbReference>
<evidence type="ECO:0000313" key="3">
    <source>
        <dbReference type="EMBL" id="OOL18943.1"/>
    </source>
</evidence>
<gene>
    <name evidence="3" type="ORF">AL01_04225</name>
</gene>
<evidence type="ECO:0008006" key="5">
    <source>
        <dbReference type="Google" id="ProtNLM"/>
    </source>
</evidence>
<dbReference type="RefSeq" id="WP_077396185.1">
    <property type="nucleotide sequence ID" value="NZ_JATM01000002.1"/>
</dbReference>
<feature type="signal peptide" evidence="2">
    <location>
        <begin position="1"/>
        <end position="29"/>
    </location>
</feature>
<keyword evidence="2" id="KW-0732">Signal</keyword>
<keyword evidence="4" id="KW-1185">Reference proteome</keyword>
<organism evidence="3 4">
    <name type="scientific">Bombella intestini</name>
    <dbReference type="NCBI Taxonomy" id="1539051"/>
    <lineage>
        <taxon>Bacteria</taxon>
        <taxon>Pseudomonadati</taxon>
        <taxon>Pseudomonadota</taxon>
        <taxon>Alphaproteobacteria</taxon>
        <taxon>Acetobacterales</taxon>
        <taxon>Acetobacteraceae</taxon>
        <taxon>Bombella</taxon>
    </lineage>
</organism>
<dbReference type="Proteomes" id="UP000200980">
    <property type="component" value="Unassembled WGS sequence"/>
</dbReference>